<dbReference type="EMBL" id="JAVRES010000001">
    <property type="protein sequence ID" value="MDT0433322.1"/>
    <property type="molecule type" value="Genomic_DNA"/>
</dbReference>
<evidence type="ECO:0000256" key="3">
    <source>
        <dbReference type="ARBA" id="ARBA00023125"/>
    </source>
</evidence>
<sequence length="192" mass="21182">MSTRDELVRAALRVASTDGFGALSVRGVAREAGVGATTLRHYFPSQADLHLAVTTELITSLLTDLAIEDDTEDPAVRLYDCLAQFLPDPATDALSRGNWFDLYFTALAPNASAALRNVLRAAHEASTTAVRRWLRTLAAQGHMAEEDIEDQAAHVLVIINGMHLCAVIDPERYNLPREKRLLRWYARQLLSG</sequence>
<dbReference type="GO" id="GO:0006355">
    <property type="term" value="P:regulation of DNA-templated transcription"/>
    <property type="evidence" value="ECO:0007669"/>
    <property type="project" value="UniProtKB-ARBA"/>
</dbReference>
<dbReference type="AlphaFoldDB" id="A0ABD5EF69"/>
<dbReference type="InterPro" id="IPR001647">
    <property type="entry name" value="HTH_TetR"/>
</dbReference>
<dbReference type="PANTHER" id="PTHR30055:SF234">
    <property type="entry name" value="HTH-TYPE TRANSCRIPTIONAL REGULATOR BETI"/>
    <property type="match status" value="1"/>
</dbReference>
<dbReference type="SUPFAM" id="SSF48498">
    <property type="entry name" value="Tetracyclin repressor-like, C-terminal domain"/>
    <property type="match status" value="1"/>
</dbReference>
<protein>
    <submittedName>
        <fullName evidence="7">TetR/AcrR family transcriptional regulator</fullName>
    </submittedName>
</protein>
<keyword evidence="1" id="KW-0678">Repressor</keyword>
<accession>A0ABD5EF69</accession>
<evidence type="ECO:0000256" key="4">
    <source>
        <dbReference type="ARBA" id="ARBA00023163"/>
    </source>
</evidence>
<dbReference type="InterPro" id="IPR009057">
    <property type="entry name" value="Homeodomain-like_sf"/>
</dbReference>
<evidence type="ECO:0000256" key="5">
    <source>
        <dbReference type="PROSITE-ProRule" id="PRU00335"/>
    </source>
</evidence>
<dbReference type="SUPFAM" id="SSF46689">
    <property type="entry name" value="Homeodomain-like"/>
    <property type="match status" value="1"/>
</dbReference>
<feature type="domain" description="HTH tetR-type" evidence="6">
    <location>
        <begin position="1"/>
        <end position="61"/>
    </location>
</feature>
<keyword evidence="2" id="KW-0805">Transcription regulation</keyword>
<keyword evidence="3 5" id="KW-0238">DNA-binding</keyword>
<dbReference type="GO" id="GO:0003677">
    <property type="term" value="F:DNA binding"/>
    <property type="evidence" value="ECO:0007669"/>
    <property type="project" value="UniProtKB-UniRule"/>
</dbReference>
<dbReference type="Gene3D" id="1.10.357.10">
    <property type="entry name" value="Tetracycline Repressor, domain 2"/>
    <property type="match status" value="1"/>
</dbReference>
<comment type="caution">
    <text evidence="7">The sequence shown here is derived from an EMBL/GenBank/DDBJ whole genome shotgun (WGS) entry which is preliminary data.</text>
</comment>
<evidence type="ECO:0000313" key="8">
    <source>
        <dbReference type="Proteomes" id="UP001183535"/>
    </source>
</evidence>
<keyword evidence="4" id="KW-0804">Transcription</keyword>
<reference evidence="8" key="1">
    <citation type="submission" date="2023-07" db="EMBL/GenBank/DDBJ databases">
        <title>30 novel species of actinomycetes from the DSMZ collection.</title>
        <authorList>
            <person name="Nouioui I."/>
        </authorList>
    </citation>
    <scope>NUCLEOTIDE SEQUENCE [LARGE SCALE GENOMIC DNA]</scope>
    <source>
        <strain evidence="8">DSM 41981</strain>
    </source>
</reference>
<dbReference type="InterPro" id="IPR023772">
    <property type="entry name" value="DNA-bd_HTH_TetR-type_CS"/>
</dbReference>
<dbReference type="PANTHER" id="PTHR30055">
    <property type="entry name" value="HTH-TYPE TRANSCRIPTIONAL REGULATOR RUTR"/>
    <property type="match status" value="1"/>
</dbReference>
<dbReference type="PROSITE" id="PS50977">
    <property type="entry name" value="HTH_TETR_2"/>
    <property type="match status" value="1"/>
</dbReference>
<gene>
    <name evidence="7" type="ORF">RM877_01365</name>
</gene>
<proteinExistence type="predicted"/>
<feature type="DNA-binding region" description="H-T-H motif" evidence="5">
    <location>
        <begin position="24"/>
        <end position="43"/>
    </location>
</feature>
<dbReference type="Pfam" id="PF13977">
    <property type="entry name" value="TetR_C_6"/>
    <property type="match status" value="1"/>
</dbReference>
<dbReference type="InterPro" id="IPR036271">
    <property type="entry name" value="Tet_transcr_reg_TetR-rel_C_sf"/>
</dbReference>
<organism evidence="7 8">
    <name type="scientific">Streptomyces doudnae</name>
    <dbReference type="NCBI Taxonomy" id="3075536"/>
    <lineage>
        <taxon>Bacteria</taxon>
        <taxon>Bacillati</taxon>
        <taxon>Actinomycetota</taxon>
        <taxon>Actinomycetes</taxon>
        <taxon>Kitasatosporales</taxon>
        <taxon>Streptomycetaceae</taxon>
        <taxon>Streptomyces</taxon>
    </lineage>
</organism>
<dbReference type="Proteomes" id="UP001183535">
    <property type="component" value="Unassembled WGS sequence"/>
</dbReference>
<evidence type="ECO:0000256" key="2">
    <source>
        <dbReference type="ARBA" id="ARBA00023015"/>
    </source>
</evidence>
<evidence type="ECO:0000313" key="7">
    <source>
        <dbReference type="EMBL" id="MDT0433322.1"/>
    </source>
</evidence>
<name>A0ABD5EF69_9ACTN</name>
<evidence type="ECO:0000256" key="1">
    <source>
        <dbReference type="ARBA" id="ARBA00022491"/>
    </source>
</evidence>
<dbReference type="InterPro" id="IPR050109">
    <property type="entry name" value="HTH-type_TetR-like_transc_reg"/>
</dbReference>
<evidence type="ECO:0000259" key="6">
    <source>
        <dbReference type="PROSITE" id="PS50977"/>
    </source>
</evidence>
<dbReference type="PROSITE" id="PS01081">
    <property type="entry name" value="HTH_TETR_1"/>
    <property type="match status" value="1"/>
</dbReference>
<dbReference type="RefSeq" id="WP_093834911.1">
    <property type="nucleotide sequence ID" value="NZ_JAVRES010000001.1"/>
</dbReference>
<keyword evidence="8" id="KW-1185">Reference proteome</keyword>
<dbReference type="InterPro" id="IPR039538">
    <property type="entry name" value="BetI_C"/>
</dbReference>
<dbReference type="Pfam" id="PF00440">
    <property type="entry name" value="TetR_N"/>
    <property type="match status" value="1"/>
</dbReference>